<comment type="similarity">
    <text evidence="3">Belongs to the ATPase epsilon chain family.</text>
</comment>
<dbReference type="GO" id="GO:0045259">
    <property type="term" value="C:proton-transporting ATP synthase complex"/>
    <property type="evidence" value="ECO:0007669"/>
    <property type="project" value="UniProtKB-KW"/>
</dbReference>
<dbReference type="InterPro" id="IPR036771">
    <property type="entry name" value="ATPsynth_dsu/esu_N"/>
</dbReference>
<comment type="function">
    <text evidence="1">Produces ATP from ADP in the presence of a proton gradient across the membrane.</text>
</comment>
<evidence type="ECO:0000256" key="6">
    <source>
        <dbReference type="ARBA" id="ARBA00023136"/>
    </source>
</evidence>
<evidence type="ECO:0000313" key="10">
    <source>
        <dbReference type="Proteomes" id="UP000319374"/>
    </source>
</evidence>
<evidence type="ECO:0000256" key="4">
    <source>
        <dbReference type="ARBA" id="ARBA00022448"/>
    </source>
</evidence>
<evidence type="ECO:0000256" key="7">
    <source>
        <dbReference type="ARBA" id="ARBA00023196"/>
    </source>
</evidence>
<dbReference type="GO" id="GO:0012505">
    <property type="term" value="C:endomembrane system"/>
    <property type="evidence" value="ECO:0007669"/>
    <property type="project" value="UniProtKB-SubCell"/>
</dbReference>
<dbReference type="SUPFAM" id="SSF51344">
    <property type="entry name" value="Epsilon subunit of F1F0-ATP synthase N-terminal domain"/>
    <property type="match status" value="1"/>
</dbReference>
<gene>
    <name evidence="9" type="ORF">A5CPEGH6_23470</name>
</gene>
<evidence type="ECO:0000256" key="3">
    <source>
        <dbReference type="ARBA" id="ARBA00005712"/>
    </source>
</evidence>
<evidence type="ECO:0000259" key="8">
    <source>
        <dbReference type="Pfam" id="PF02823"/>
    </source>
</evidence>
<sequence length="86" mass="8970">MLRLVIVSPSGELSRTTAAKVSFPGEAGAFTVLPGHAPLVSGLAAGEIVYAESDGGEEHRLGIAGGFVRVLRDEVEACVEVNDEKY</sequence>
<comment type="subcellular location">
    <subcellularLocation>
        <location evidence="2">Endomembrane system</location>
        <topology evidence="2">Peripheral membrane protein</topology>
    </subcellularLocation>
</comment>
<keyword evidence="6" id="KW-0472">Membrane</keyword>
<feature type="domain" description="ATP synthase F1 complex delta/epsilon subunit N-terminal" evidence="8">
    <location>
        <begin position="2"/>
        <end position="79"/>
    </location>
</feature>
<dbReference type="KEGG" id="ada:A5CPEGH6_23470"/>
<accession>A0A4Y1X5F2</accession>
<keyword evidence="5" id="KW-0406">Ion transport</keyword>
<dbReference type="GO" id="GO:0046933">
    <property type="term" value="F:proton-transporting ATP synthase activity, rotational mechanism"/>
    <property type="evidence" value="ECO:0007669"/>
    <property type="project" value="InterPro"/>
</dbReference>
<organism evidence="9 10">
    <name type="scientific">Alistipes dispar</name>
    <dbReference type="NCBI Taxonomy" id="2585119"/>
    <lineage>
        <taxon>Bacteria</taxon>
        <taxon>Pseudomonadati</taxon>
        <taxon>Bacteroidota</taxon>
        <taxon>Bacteroidia</taxon>
        <taxon>Bacteroidales</taxon>
        <taxon>Rikenellaceae</taxon>
        <taxon>Alistipes</taxon>
    </lineage>
</organism>
<evidence type="ECO:0000313" key="9">
    <source>
        <dbReference type="EMBL" id="BBL07709.1"/>
    </source>
</evidence>
<proteinExistence type="inferred from homology"/>
<keyword evidence="7" id="KW-0139">CF(1)</keyword>
<reference evidence="10" key="1">
    <citation type="submission" date="2019-06" db="EMBL/GenBank/DDBJ databases">
        <title>Alistipes onderdonkii subsp. vulgaris subsp. nov., Alistipes dispar sp. nov. and Alistipes communis sp. nov., isolated from human faeces, and creation of Alistipes onderdonkii subsp. onderdonkii subsp. nov.</title>
        <authorList>
            <person name="Sakamoto M."/>
            <person name="Ikeyama N."/>
            <person name="Ogata Y."/>
            <person name="Suda W."/>
            <person name="Iino T."/>
            <person name="Hattori M."/>
            <person name="Ohkuma M."/>
        </authorList>
    </citation>
    <scope>NUCLEOTIDE SEQUENCE [LARGE SCALE GENOMIC DNA]</scope>
    <source>
        <strain evidence="10">5CPEGH6</strain>
    </source>
</reference>
<evidence type="ECO:0000256" key="2">
    <source>
        <dbReference type="ARBA" id="ARBA00004184"/>
    </source>
</evidence>
<dbReference type="CDD" id="cd12152">
    <property type="entry name" value="F1-ATPase_delta"/>
    <property type="match status" value="1"/>
</dbReference>
<keyword evidence="7" id="KW-0066">ATP synthesis</keyword>
<name>A0A4Y1X5F2_9BACT</name>
<evidence type="ECO:0000256" key="5">
    <source>
        <dbReference type="ARBA" id="ARBA00023065"/>
    </source>
</evidence>
<dbReference type="Proteomes" id="UP000319374">
    <property type="component" value="Chromosome"/>
</dbReference>
<dbReference type="Pfam" id="PF02823">
    <property type="entry name" value="ATP-synt_DE_N"/>
    <property type="match status" value="1"/>
</dbReference>
<dbReference type="EMBL" id="AP019736">
    <property type="protein sequence ID" value="BBL07709.1"/>
    <property type="molecule type" value="Genomic_DNA"/>
</dbReference>
<evidence type="ECO:0000256" key="1">
    <source>
        <dbReference type="ARBA" id="ARBA00003543"/>
    </source>
</evidence>
<dbReference type="AlphaFoldDB" id="A0A4Y1X5F2"/>
<keyword evidence="10" id="KW-1185">Reference proteome</keyword>
<dbReference type="RefSeq" id="WP_141429845.1">
    <property type="nucleotide sequence ID" value="NZ_AP019736.1"/>
</dbReference>
<dbReference type="Gene3D" id="2.60.15.10">
    <property type="entry name" value="F0F1 ATP synthase delta/epsilon subunit, N-terminal"/>
    <property type="match status" value="1"/>
</dbReference>
<keyword evidence="4" id="KW-0813">Transport</keyword>
<protein>
    <recommendedName>
        <fullName evidence="8">ATP synthase F1 complex delta/epsilon subunit N-terminal domain-containing protein</fullName>
    </recommendedName>
</protein>
<dbReference type="InterPro" id="IPR020546">
    <property type="entry name" value="ATP_synth_F1_dsu/esu_N"/>
</dbReference>
<dbReference type="InterPro" id="IPR001469">
    <property type="entry name" value="ATP_synth_F1_dsu/esu"/>
</dbReference>
<dbReference type="GeneID" id="98674330"/>
<dbReference type="OrthoDB" id="5294255at2"/>